<dbReference type="RefSeq" id="WP_076465269.1">
    <property type="nucleotide sequence ID" value="NZ_FTMN01000010.1"/>
</dbReference>
<dbReference type="GO" id="GO:0032259">
    <property type="term" value="P:methylation"/>
    <property type="evidence" value="ECO:0007669"/>
    <property type="project" value="UniProtKB-KW"/>
</dbReference>
<dbReference type="EMBL" id="FTMN01000010">
    <property type="protein sequence ID" value="SIQ87536.1"/>
    <property type="molecule type" value="Genomic_DNA"/>
</dbReference>
<dbReference type="SUPFAM" id="SSF53335">
    <property type="entry name" value="S-adenosyl-L-methionine-dependent methyltransferases"/>
    <property type="match status" value="1"/>
</dbReference>
<organism evidence="3 4">
    <name type="scientific">Marinobacterium stanieri</name>
    <dbReference type="NCBI Taxonomy" id="49186"/>
    <lineage>
        <taxon>Bacteria</taxon>
        <taxon>Pseudomonadati</taxon>
        <taxon>Pseudomonadota</taxon>
        <taxon>Gammaproteobacteria</taxon>
        <taxon>Oceanospirillales</taxon>
        <taxon>Oceanospirillaceae</taxon>
        <taxon>Marinobacterium</taxon>
    </lineage>
</organism>
<dbReference type="STRING" id="49186.SAMN05421647_11077"/>
<accession>A0A1N6WC53</accession>
<dbReference type="AlphaFoldDB" id="A0A1N6WC53"/>
<dbReference type="InterPro" id="IPR025282">
    <property type="entry name" value="DUF4214"/>
</dbReference>
<keyword evidence="1" id="KW-0175">Coiled coil</keyword>
<gene>
    <name evidence="3" type="ORF">SAMN05421647_11077</name>
</gene>
<dbReference type="InterPro" id="IPR029063">
    <property type="entry name" value="SAM-dependent_MTases_sf"/>
</dbReference>
<name>A0A1N6WC53_9GAMM</name>
<keyword evidence="4" id="KW-1185">Reference proteome</keyword>
<dbReference type="Gene3D" id="3.40.50.150">
    <property type="entry name" value="Vaccinia Virus protein VP39"/>
    <property type="match status" value="1"/>
</dbReference>
<evidence type="ECO:0000313" key="4">
    <source>
        <dbReference type="Proteomes" id="UP000186895"/>
    </source>
</evidence>
<dbReference type="PANTHER" id="PTHR43861">
    <property type="entry name" value="TRANS-ACONITATE 2-METHYLTRANSFERASE-RELATED"/>
    <property type="match status" value="1"/>
</dbReference>
<dbReference type="Proteomes" id="UP000186895">
    <property type="component" value="Unassembled WGS sequence"/>
</dbReference>
<evidence type="ECO:0000313" key="3">
    <source>
        <dbReference type="EMBL" id="SIQ87536.1"/>
    </source>
</evidence>
<proteinExistence type="predicted"/>
<feature type="domain" description="DUF4214" evidence="2">
    <location>
        <begin position="62"/>
        <end position="113"/>
    </location>
</feature>
<keyword evidence="3" id="KW-0489">Methyltransferase</keyword>
<sequence>MNNQTTEQLLDAIRREAAQLDIKTQPEPQPLPAEESPGQMSFEQRLRLPSKPAYHYREFLQFDDEAFVRNAFLCILQREPDPAGLQSYLNKLNDGIEKQGILAELSGSEEAKRYGVRIRGLKGYRMIARLRRIRTLRPVAQRLLGLYRRICELPNTEEMNQYRANILQQLSWMSRQLQAAEHLTELSRQQVEQLKQQTGKQGEDNALLREENQTLSKQLANLSHKIAYQHQALATRPSIPAEPNSAKAPAVAPAIDDSDVSAFYVAFEDACRGTREEIREKMSKWLSYLTAANTGSNRVLDIGCGRGEWLQLLGENGYAATGLDINPVMVNSCTEQGLTASLDDALTWLQRQPDASLAAITAFHVIEHVPFELLLRWTTEARRVLQPGGVLIMETPNPENILVGSHTFYHDPTHRNPITPTLLEFLAEYCGYADSELVRLHPYPEEAKVSGNDPLTERVNGHLCGPQDIALVARVPEAEAAE</sequence>
<keyword evidence="3" id="KW-0808">Transferase</keyword>
<dbReference type="Pfam" id="PF13946">
    <property type="entry name" value="DUF4214"/>
    <property type="match status" value="1"/>
</dbReference>
<dbReference type="GO" id="GO:0008168">
    <property type="term" value="F:methyltransferase activity"/>
    <property type="evidence" value="ECO:0007669"/>
    <property type="project" value="UniProtKB-KW"/>
</dbReference>
<evidence type="ECO:0000259" key="2">
    <source>
        <dbReference type="Pfam" id="PF13946"/>
    </source>
</evidence>
<dbReference type="CDD" id="cd02440">
    <property type="entry name" value="AdoMet_MTases"/>
    <property type="match status" value="1"/>
</dbReference>
<evidence type="ECO:0000256" key="1">
    <source>
        <dbReference type="SAM" id="Coils"/>
    </source>
</evidence>
<feature type="coiled-coil region" evidence="1">
    <location>
        <begin position="177"/>
        <end position="225"/>
    </location>
</feature>
<dbReference type="Pfam" id="PF13489">
    <property type="entry name" value="Methyltransf_23"/>
    <property type="match status" value="1"/>
</dbReference>
<protein>
    <submittedName>
        <fullName evidence="3">O-antigen chain-terminating methyltransferase</fullName>
    </submittedName>
</protein>
<reference evidence="3 4" key="1">
    <citation type="submission" date="2017-01" db="EMBL/GenBank/DDBJ databases">
        <authorList>
            <person name="Mah S.A."/>
            <person name="Swanson W.J."/>
            <person name="Moy G.W."/>
            <person name="Vacquier V.D."/>
        </authorList>
    </citation>
    <scope>NUCLEOTIDE SEQUENCE [LARGE SCALE GENOMIC DNA]</scope>
    <source>
        <strain evidence="3 4">DSM 7027</strain>
    </source>
</reference>